<feature type="domain" description="HTH cro/C1-type" evidence="2">
    <location>
        <begin position="92"/>
        <end position="151"/>
    </location>
</feature>
<reference evidence="4" key="1">
    <citation type="submission" date="2023-07" db="EMBL/GenBank/DDBJ databases">
        <title>Whole genome shotgun sequence of Streptomyces achromogenes subsp. rubradiris NBRC 14000.</title>
        <authorList>
            <person name="Komaki H."/>
            <person name="Tamura T."/>
        </authorList>
    </citation>
    <scope>NUCLEOTIDE SEQUENCE [LARGE SCALE GENOMIC DNA]</scope>
    <source>
        <strain evidence="4">NBRC 14000</strain>
    </source>
</reference>
<evidence type="ECO:0000256" key="1">
    <source>
        <dbReference type="SAM" id="MobiDB-lite"/>
    </source>
</evidence>
<protein>
    <recommendedName>
        <fullName evidence="2">HTH cro/C1-type domain-containing protein</fullName>
    </recommendedName>
</protein>
<evidence type="ECO:0000259" key="2">
    <source>
        <dbReference type="PROSITE" id="PS50943"/>
    </source>
</evidence>
<dbReference type="PROSITE" id="PS50943">
    <property type="entry name" value="HTH_CROC1"/>
    <property type="match status" value="1"/>
</dbReference>
<feature type="compositionally biased region" description="Basic and acidic residues" evidence="1">
    <location>
        <begin position="1"/>
        <end position="13"/>
    </location>
</feature>
<keyword evidence="4" id="KW-1185">Reference proteome</keyword>
<sequence>MPRNPSQKDHIDKPLTSAGGEATTQHPTSDTLSALLDARADEMGVPPRAVCAGRNIADDRRLTKPASARYNGAMAARSLEIGPAGIRAARNIEILRTERGLPQRELAARVTALGRPMSNTMLSRIERAQRRCDIDDLVAIAQALHVPVPALLRGPATT</sequence>
<feature type="region of interest" description="Disordered" evidence="1">
    <location>
        <begin position="1"/>
        <end position="28"/>
    </location>
</feature>
<dbReference type="InterPro" id="IPR010982">
    <property type="entry name" value="Lambda_DNA-bd_dom_sf"/>
</dbReference>
<dbReference type="SMART" id="SM00530">
    <property type="entry name" value="HTH_XRE"/>
    <property type="match status" value="1"/>
</dbReference>
<dbReference type="CDD" id="cd00093">
    <property type="entry name" value="HTH_XRE"/>
    <property type="match status" value="1"/>
</dbReference>
<dbReference type="SUPFAM" id="SSF47413">
    <property type="entry name" value="lambda repressor-like DNA-binding domains"/>
    <property type="match status" value="1"/>
</dbReference>
<proteinExistence type="predicted"/>
<evidence type="ECO:0000313" key="3">
    <source>
        <dbReference type="EMBL" id="GHI56380.1"/>
    </source>
</evidence>
<dbReference type="EMBL" id="BNEA01000015">
    <property type="protein sequence ID" value="GHI56380.1"/>
    <property type="molecule type" value="Genomic_DNA"/>
</dbReference>
<dbReference type="Proteomes" id="UP000646738">
    <property type="component" value="Unassembled WGS sequence"/>
</dbReference>
<organism evidence="3 4">
    <name type="scientific">Streptomyces rubradiris</name>
    <name type="common">Streptomyces achromogenes subsp. rubradiris</name>
    <dbReference type="NCBI Taxonomy" id="285531"/>
    <lineage>
        <taxon>Bacteria</taxon>
        <taxon>Bacillati</taxon>
        <taxon>Actinomycetota</taxon>
        <taxon>Actinomycetes</taxon>
        <taxon>Kitasatosporales</taxon>
        <taxon>Streptomycetaceae</taxon>
        <taxon>Streptomyces</taxon>
    </lineage>
</organism>
<evidence type="ECO:0000313" key="4">
    <source>
        <dbReference type="Proteomes" id="UP000646738"/>
    </source>
</evidence>
<dbReference type="Pfam" id="PF01381">
    <property type="entry name" value="HTH_3"/>
    <property type="match status" value="1"/>
</dbReference>
<accession>A0ABQ3RKJ2</accession>
<dbReference type="Gene3D" id="1.10.260.40">
    <property type="entry name" value="lambda repressor-like DNA-binding domains"/>
    <property type="match status" value="1"/>
</dbReference>
<comment type="caution">
    <text evidence="3">The sequence shown here is derived from an EMBL/GenBank/DDBJ whole genome shotgun (WGS) entry which is preliminary data.</text>
</comment>
<gene>
    <name evidence="3" type="ORF">Srubr_62260</name>
</gene>
<name>A0ABQ3RKJ2_STRRR</name>
<dbReference type="InterPro" id="IPR001387">
    <property type="entry name" value="Cro/C1-type_HTH"/>
</dbReference>